<evidence type="ECO:0000313" key="2">
    <source>
        <dbReference type="Proteomes" id="UP000183567"/>
    </source>
</evidence>
<name>A0A1J8RCH8_9AGAM</name>
<organism evidence="1 2">
    <name type="scientific">Rhizopogon vesiculosus</name>
    <dbReference type="NCBI Taxonomy" id="180088"/>
    <lineage>
        <taxon>Eukaryota</taxon>
        <taxon>Fungi</taxon>
        <taxon>Dikarya</taxon>
        <taxon>Basidiomycota</taxon>
        <taxon>Agaricomycotina</taxon>
        <taxon>Agaricomycetes</taxon>
        <taxon>Agaricomycetidae</taxon>
        <taxon>Boletales</taxon>
        <taxon>Suillineae</taxon>
        <taxon>Rhizopogonaceae</taxon>
        <taxon>Rhizopogon</taxon>
    </lineage>
</organism>
<keyword evidence="2" id="KW-1185">Reference proteome</keyword>
<sequence length="73" mass="7900">MTSKSCSQLHFLPSPLLDDLKLPVTLAPLLLESSFKDVSSLKIPLDSASIPSALEALGCKIDSSSLLDYEVYF</sequence>
<dbReference type="Proteomes" id="UP000183567">
    <property type="component" value="Unassembled WGS sequence"/>
</dbReference>
<proteinExistence type="predicted"/>
<protein>
    <submittedName>
        <fullName evidence="1">Uncharacterized protein</fullName>
    </submittedName>
</protein>
<reference evidence="1 2" key="1">
    <citation type="submission" date="2016-03" db="EMBL/GenBank/DDBJ databases">
        <title>Comparative genomics of the ectomycorrhizal sister species Rhizopogon vinicolor and Rhizopogon vesiculosus (Basidiomycota: Boletales) reveals a divergence of the mating type B locus.</title>
        <authorList>
            <person name="Mujic A.B."/>
            <person name="Kuo A."/>
            <person name="Tritt A."/>
            <person name="Lipzen A."/>
            <person name="Chen C."/>
            <person name="Johnson J."/>
            <person name="Sharma A."/>
            <person name="Barry K."/>
            <person name="Grigoriev I.V."/>
            <person name="Spatafora J.W."/>
        </authorList>
    </citation>
    <scope>NUCLEOTIDE SEQUENCE [LARGE SCALE GENOMIC DNA]</scope>
    <source>
        <strain evidence="1 2">AM-OR11-056</strain>
    </source>
</reference>
<dbReference type="AlphaFoldDB" id="A0A1J8RCH8"/>
<gene>
    <name evidence="1" type="ORF">AZE42_11135</name>
</gene>
<evidence type="ECO:0000313" key="1">
    <source>
        <dbReference type="EMBL" id="OJA19482.1"/>
    </source>
</evidence>
<dbReference type="EMBL" id="LVVM01001021">
    <property type="protein sequence ID" value="OJA19482.1"/>
    <property type="molecule type" value="Genomic_DNA"/>
</dbReference>
<comment type="caution">
    <text evidence="1">The sequence shown here is derived from an EMBL/GenBank/DDBJ whole genome shotgun (WGS) entry which is preliminary data.</text>
</comment>
<accession>A0A1J8RCH8</accession>